<protein>
    <submittedName>
        <fullName evidence="1">Uncharacterized protein</fullName>
    </submittedName>
</protein>
<organism evidence="1">
    <name type="scientific">virus sp. ctBM815</name>
    <dbReference type="NCBI Taxonomy" id="2825806"/>
    <lineage>
        <taxon>Viruses</taxon>
    </lineage>
</organism>
<proteinExistence type="predicted"/>
<sequence>MEYKINSKELIYIRLSGNLYQVFYRVAKNSLVKILFQDSHS</sequence>
<evidence type="ECO:0000313" key="1">
    <source>
        <dbReference type="EMBL" id="DAE31612.1"/>
    </source>
</evidence>
<name>A0A8S5RKV6_9VIRU</name>
<accession>A0A8S5RKV6</accession>
<reference evidence="1" key="1">
    <citation type="journal article" date="2021" name="Proc. Natl. Acad. Sci. U.S.A.">
        <title>A Catalog of Tens of Thousands of Viruses from Human Metagenomes Reveals Hidden Associations with Chronic Diseases.</title>
        <authorList>
            <person name="Tisza M.J."/>
            <person name="Buck C.B."/>
        </authorList>
    </citation>
    <scope>NUCLEOTIDE SEQUENCE</scope>
    <source>
        <strain evidence="1">CtBM815</strain>
    </source>
</reference>
<dbReference type="EMBL" id="BK059109">
    <property type="protein sequence ID" value="DAE31612.1"/>
    <property type="molecule type" value="Genomic_DNA"/>
</dbReference>